<feature type="domain" description="VASt" evidence="4">
    <location>
        <begin position="42"/>
        <end position="216"/>
    </location>
</feature>
<dbReference type="VEuPathDB" id="FungiDB:SDRG_08170"/>
<evidence type="ECO:0000313" key="6">
    <source>
        <dbReference type="Proteomes" id="UP000030762"/>
    </source>
</evidence>
<keyword evidence="2" id="KW-0472">Membrane</keyword>
<dbReference type="RefSeq" id="XP_008612262.1">
    <property type="nucleotide sequence ID" value="XM_008614040.1"/>
</dbReference>
<dbReference type="InParanoid" id="T0QKS8"/>
<sequence>MTKSLPRTYSVPVTAVADAASAPFVRTVSAPGPKPRDQLYDEYDVVLTQALPLSLRFVFETLWRDPQFTIDCLTFVRETNIDVSAWSTSPVTYTAFERPETFMAERRVSFTHNKKNFIGPSSIPTVQVHRYVYEEDTQLIVSTTSTVSDAPYCDYFRAEARWVFTYRSPTECHVESGMRLKWSKTTWLRGQIEGFAKTESAQIMQFWVKKALEAHAKLHPVAGAPATTISEPMELVKPAGLTPEASLLYMRWANLICLGVFIAVMLQFAISVHSLRSATAEAVRLQKEQHRLLSIKHWPSSPERQHIVRALRHLHEDTSDTEDHATRTPQGQEGYGGGGYAGGGYGLGGYGYGANISPFGGANANAGAVASSSARNEANSLNKANAGTSAEKKADQSDIFYEKLIIFKKSHNRVKEAAASDQNQLNKNSVSQSADQLKLAQQSQNVN</sequence>
<dbReference type="GO" id="GO:0016020">
    <property type="term" value="C:membrane"/>
    <property type="evidence" value="ECO:0007669"/>
    <property type="project" value="UniProtKB-SubCell"/>
</dbReference>
<dbReference type="AlphaFoldDB" id="T0QKS8"/>
<evidence type="ECO:0000256" key="1">
    <source>
        <dbReference type="ARBA" id="ARBA00004370"/>
    </source>
</evidence>
<organism evidence="5 6">
    <name type="scientific">Saprolegnia diclina (strain VS20)</name>
    <dbReference type="NCBI Taxonomy" id="1156394"/>
    <lineage>
        <taxon>Eukaryota</taxon>
        <taxon>Sar</taxon>
        <taxon>Stramenopiles</taxon>
        <taxon>Oomycota</taxon>
        <taxon>Saprolegniomycetes</taxon>
        <taxon>Saprolegniales</taxon>
        <taxon>Saprolegniaceae</taxon>
        <taxon>Saprolegnia</taxon>
    </lineage>
</organism>
<keyword evidence="6" id="KW-1185">Reference proteome</keyword>
<dbReference type="PANTHER" id="PTHR47666">
    <property type="entry name" value="PROTEIN VASCULAR ASSOCIATED DEATH 1, CHLOROPLASTIC"/>
    <property type="match status" value="1"/>
</dbReference>
<accession>T0QKS8</accession>
<reference evidence="5 6" key="1">
    <citation type="submission" date="2012-04" db="EMBL/GenBank/DDBJ databases">
        <title>The Genome Sequence of Saprolegnia declina VS20.</title>
        <authorList>
            <consortium name="The Broad Institute Genome Sequencing Platform"/>
            <person name="Russ C."/>
            <person name="Nusbaum C."/>
            <person name="Tyler B."/>
            <person name="van West P."/>
            <person name="Dieguez-Uribeondo J."/>
            <person name="de Bruijn I."/>
            <person name="Tripathy S."/>
            <person name="Jiang R."/>
            <person name="Young S.K."/>
            <person name="Zeng Q."/>
            <person name="Gargeya S."/>
            <person name="Fitzgerald M."/>
            <person name="Haas B."/>
            <person name="Abouelleil A."/>
            <person name="Alvarado L."/>
            <person name="Arachchi H.M."/>
            <person name="Berlin A."/>
            <person name="Chapman S.B."/>
            <person name="Goldberg J."/>
            <person name="Griggs A."/>
            <person name="Gujja S."/>
            <person name="Hansen M."/>
            <person name="Howarth C."/>
            <person name="Imamovic A."/>
            <person name="Larimer J."/>
            <person name="McCowen C."/>
            <person name="Montmayeur A."/>
            <person name="Murphy C."/>
            <person name="Neiman D."/>
            <person name="Pearson M."/>
            <person name="Priest M."/>
            <person name="Roberts A."/>
            <person name="Saif S."/>
            <person name="Shea T."/>
            <person name="Sisk P."/>
            <person name="Sykes S."/>
            <person name="Wortman J."/>
            <person name="Nusbaum C."/>
            <person name="Birren B."/>
        </authorList>
    </citation>
    <scope>NUCLEOTIDE SEQUENCE [LARGE SCALE GENOMIC DNA]</scope>
    <source>
        <strain evidence="5 6">VS20</strain>
    </source>
</reference>
<evidence type="ECO:0000313" key="5">
    <source>
        <dbReference type="EMBL" id="EQC34400.1"/>
    </source>
</evidence>
<name>T0QKS8_SAPDV</name>
<proteinExistence type="predicted"/>
<dbReference type="EMBL" id="JH767155">
    <property type="protein sequence ID" value="EQC34400.1"/>
    <property type="molecule type" value="Genomic_DNA"/>
</dbReference>
<dbReference type="PANTHER" id="PTHR47666:SF1">
    <property type="entry name" value="PROTEIN VASCULAR ASSOCIATED DEATH 1, CHLOROPLASTIC"/>
    <property type="match status" value="1"/>
</dbReference>
<feature type="compositionally biased region" description="Polar residues" evidence="3">
    <location>
        <begin position="420"/>
        <end position="447"/>
    </location>
</feature>
<dbReference type="Pfam" id="PF16016">
    <property type="entry name" value="VASt"/>
    <property type="match status" value="1"/>
</dbReference>
<dbReference type="eggNOG" id="KOG1818">
    <property type="taxonomic scope" value="Eukaryota"/>
</dbReference>
<dbReference type="PROSITE" id="PS51778">
    <property type="entry name" value="VAST"/>
    <property type="match status" value="1"/>
</dbReference>
<evidence type="ECO:0000256" key="2">
    <source>
        <dbReference type="ARBA" id="ARBA00023136"/>
    </source>
</evidence>
<dbReference type="OrthoDB" id="74360at2759"/>
<protein>
    <recommendedName>
        <fullName evidence="4">VASt domain-containing protein</fullName>
    </recommendedName>
</protein>
<comment type="subcellular location">
    <subcellularLocation>
        <location evidence="1">Membrane</location>
    </subcellularLocation>
</comment>
<evidence type="ECO:0000259" key="4">
    <source>
        <dbReference type="PROSITE" id="PS51778"/>
    </source>
</evidence>
<feature type="region of interest" description="Disordered" evidence="3">
    <location>
        <begin position="418"/>
        <end position="447"/>
    </location>
</feature>
<dbReference type="GeneID" id="19948897"/>
<dbReference type="Proteomes" id="UP000030762">
    <property type="component" value="Unassembled WGS sequence"/>
</dbReference>
<evidence type="ECO:0000256" key="3">
    <source>
        <dbReference type="SAM" id="MobiDB-lite"/>
    </source>
</evidence>
<dbReference type="InterPro" id="IPR031968">
    <property type="entry name" value="VASt"/>
</dbReference>
<dbReference type="OMA" id="PTECHVE"/>
<feature type="region of interest" description="Disordered" evidence="3">
    <location>
        <begin position="316"/>
        <end position="337"/>
    </location>
</feature>
<feature type="compositionally biased region" description="Basic and acidic residues" evidence="3">
    <location>
        <begin position="316"/>
        <end position="326"/>
    </location>
</feature>
<dbReference type="STRING" id="1156394.T0QKS8"/>
<gene>
    <name evidence="5" type="ORF">SDRG_08170</name>
</gene>